<organism evidence="5 6">
    <name type="scientific">Mugilogobius chulae</name>
    <name type="common">yellowstripe goby</name>
    <dbReference type="NCBI Taxonomy" id="88201"/>
    <lineage>
        <taxon>Eukaryota</taxon>
        <taxon>Metazoa</taxon>
        <taxon>Chordata</taxon>
        <taxon>Craniata</taxon>
        <taxon>Vertebrata</taxon>
        <taxon>Euteleostomi</taxon>
        <taxon>Actinopterygii</taxon>
        <taxon>Neopterygii</taxon>
        <taxon>Teleostei</taxon>
        <taxon>Neoteleostei</taxon>
        <taxon>Acanthomorphata</taxon>
        <taxon>Gobiaria</taxon>
        <taxon>Gobiiformes</taxon>
        <taxon>Gobioidei</taxon>
        <taxon>Gobiidae</taxon>
        <taxon>Gobionellinae</taxon>
        <taxon>Mugilogobius</taxon>
    </lineage>
</organism>
<dbReference type="InterPro" id="IPR003879">
    <property type="entry name" value="Butyrophylin_SPRY"/>
</dbReference>
<dbReference type="InterPro" id="IPR043136">
    <property type="entry name" value="B30.2/SPRY_sf"/>
</dbReference>
<dbReference type="Gene3D" id="2.60.120.920">
    <property type="match status" value="1"/>
</dbReference>
<keyword evidence="6" id="KW-1185">Reference proteome</keyword>
<dbReference type="PANTHER" id="PTHR25465">
    <property type="entry name" value="B-BOX DOMAIN CONTAINING"/>
    <property type="match status" value="1"/>
</dbReference>
<evidence type="ECO:0000256" key="2">
    <source>
        <dbReference type="ARBA" id="ARBA00022771"/>
    </source>
</evidence>
<gene>
    <name evidence="5" type="ORF">WMY93_026187</name>
</gene>
<name>A0AAW0N1J6_9GOBI</name>
<dbReference type="Pfam" id="PF13765">
    <property type="entry name" value="PRY"/>
    <property type="match status" value="1"/>
</dbReference>
<evidence type="ECO:0000313" key="6">
    <source>
        <dbReference type="Proteomes" id="UP001460270"/>
    </source>
</evidence>
<dbReference type="InterPro" id="IPR006574">
    <property type="entry name" value="PRY"/>
</dbReference>
<evidence type="ECO:0000313" key="5">
    <source>
        <dbReference type="EMBL" id="KAK7886566.1"/>
    </source>
</evidence>
<dbReference type="PANTHER" id="PTHR25465:SF14">
    <property type="entry name" value="E3 UBIQUITIN-PROTEIN LIGASE TRIM65"/>
    <property type="match status" value="1"/>
</dbReference>
<dbReference type="InterPro" id="IPR051051">
    <property type="entry name" value="E3_ubiq-ligase_TRIM/RNF"/>
</dbReference>
<dbReference type="AlphaFoldDB" id="A0AAW0N1J6"/>
<evidence type="ECO:0000259" key="4">
    <source>
        <dbReference type="PROSITE" id="PS50188"/>
    </source>
</evidence>
<dbReference type="Pfam" id="PF00622">
    <property type="entry name" value="SPRY"/>
    <property type="match status" value="1"/>
</dbReference>
<keyword evidence="2" id="KW-0863">Zinc-finger</keyword>
<dbReference type="SUPFAM" id="SSF49899">
    <property type="entry name" value="Concanavalin A-like lectins/glucanases"/>
    <property type="match status" value="1"/>
</dbReference>
<sequence>MDLNSANNSLELSDYNRTVTVRKSNEPMPYSEHPDRFDSCRQVLCSTALTERCYWEVAWEERMHNWVIDVAVSYKGIGRKGGSSKSGFGNSDQSWCLKISRGGYLVNHEDKSTKLSSTYYPTDRVAVYLDYKAGFLTFYKITPKELVPLHTFYITFTGPLYAGFGFNEWSSGISVTLTY</sequence>
<dbReference type="GO" id="GO:0005737">
    <property type="term" value="C:cytoplasm"/>
    <property type="evidence" value="ECO:0007669"/>
    <property type="project" value="UniProtKB-ARBA"/>
</dbReference>
<feature type="domain" description="B30.2/SPRY" evidence="4">
    <location>
        <begin position="1"/>
        <end position="179"/>
    </location>
</feature>
<evidence type="ECO:0000256" key="1">
    <source>
        <dbReference type="ARBA" id="ARBA00022723"/>
    </source>
</evidence>
<proteinExistence type="predicted"/>
<dbReference type="SMART" id="SM00589">
    <property type="entry name" value="PRY"/>
    <property type="match status" value="1"/>
</dbReference>
<dbReference type="Proteomes" id="UP001460270">
    <property type="component" value="Unassembled WGS sequence"/>
</dbReference>
<dbReference type="InterPro" id="IPR013320">
    <property type="entry name" value="ConA-like_dom_sf"/>
</dbReference>
<dbReference type="EMBL" id="JBBPFD010000019">
    <property type="protein sequence ID" value="KAK7886566.1"/>
    <property type="molecule type" value="Genomic_DNA"/>
</dbReference>
<dbReference type="PROSITE" id="PS50188">
    <property type="entry name" value="B302_SPRY"/>
    <property type="match status" value="1"/>
</dbReference>
<dbReference type="PRINTS" id="PR01407">
    <property type="entry name" value="BUTYPHLNCDUF"/>
</dbReference>
<dbReference type="GO" id="GO:0008270">
    <property type="term" value="F:zinc ion binding"/>
    <property type="evidence" value="ECO:0007669"/>
    <property type="project" value="UniProtKB-KW"/>
</dbReference>
<comment type="caution">
    <text evidence="5">The sequence shown here is derived from an EMBL/GenBank/DDBJ whole genome shotgun (WGS) entry which is preliminary data.</text>
</comment>
<dbReference type="InterPro" id="IPR001870">
    <property type="entry name" value="B30.2/SPRY"/>
</dbReference>
<reference evidence="6" key="1">
    <citation type="submission" date="2024-04" db="EMBL/GenBank/DDBJ databases">
        <title>Salinicola lusitanus LLJ914,a marine bacterium isolated from the Okinawa Trough.</title>
        <authorList>
            <person name="Li J."/>
        </authorList>
    </citation>
    <scope>NUCLEOTIDE SEQUENCE [LARGE SCALE GENOMIC DNA]</scope>
</reference>
<keyword evidence="3" id="KW-0862">Zinc</keyword>
<keyword evidence="1" id="KW-0479">Metal-binding</keyword>
<protein>
    <recommendedName>
        <fullName evidence="4">B30.2/SPRY domain-containing protein</fullName>
    </recommendedName>
</protein>
<accession>A0AAW0N1J6</accession>
<dbReference type="InterPro" id="IPR003877">
    <property type="entry name" value="SPRY_dom"/>
</dbReference>
<evidence type="ECO:0000256" key="3">
    <source>
        <dbReference type="ARBA" id="ARBA00022833"/>
    </source>
</evidence>